<protein>
    <recommendedName>
        <fullName evidence="2">Putative Flp pilus-assembly TadG-like N-terminal domain-containing protein</fullName>
    </recommendedName>
</protein>
<keyword evidence="1" id="KW-1133">Transmembrane helix</keyword>
<dbReference type="EMBL" id="BMVG01000054">
    <property type="protein sequence ID" value="GHE14772.1"/>
    <property type="molecule type" value="Genomic_DNA"/>
</dbReference>
<comment type="caution">
    <text evidence="3">The sequence shown here is derived from an EMBL/GenBank/DDBJ whole genome shotgun (WGS) entry which is preliminary data.</text>
</comment>
<dbReference type="InterPro" id="IPR028087">
    <property type="entry name" value="Tad_N"/>
</dbReference>
<evidence type="ECO:0000256" key="1">
    <source>
        <dbReference type="SAM" id="Phobius"/>
    </source>
</evidence>
<keyword evidence="1" id="KW-0812">Transmembrane</keyword>
<organism evidence="3 4">
    <name type="scientific">Streptomyces alanosinicus</name>
    <dbReference type="NCBI Taxonomy" id="68171"/>
    <lineage>
        <taxon>Bacteria</taxon>
        <taxon>Bacillati</taxon>
        <taxon>Actinomycetota</taxon>
        <taxon>Actinomycetes</taxon>
        <taxon>Kitasatosporales</taxon>
        <taxon>Streptomycetaceae</taxon>
        <taxon>Streptomyces</taxon>
    </lineage>
</organism>
<reference evidence="3" key="1">
    <citation type="journal article" date="2014" name="Int. J. Syst. Evol. Microbiol.">
        <title>Complete genome sequence of Corynebacterium casei LMG S-19264T (=DSM 44701T), isolated from a smear-ripened cheese.</title>
        <authorList>
            <consortium name="US DOE Joint Genome Institute (JGI-PGF)"/>
            <person name="Walter F."/>
            <person name="Albersmeier A."/>
            <person name="Kalinowski J."/>
            <person name="Ruckert C."/>
        </authorList>
    </citation>
    <scope>NUCLEOTIDE SEQUENCE</scope>
    <source>
        <strain evidence="3">JCM 4714</strain>
    </source>
</reference>
<reference evidence="3" key="2">
    <citation type="submission" date="2020-09" db="EMBL/GenBank/DDBJ databases">
        <authorList>
            <person name="Sun Q."/>
            <person name="Ohkuma M."/>
        </authorList>
    </citation>
    <scope>NUCLEOTIDE SEQUENCE</scope>
    <source>
        <strain evidence="3">JCM 4714</strain>
    </source>
</reference>
<keyword evidence="1" id="KW-0472">Membrane</keyword>
<proteinExistence type="predicted"/>
<dbReference type="AlphaFoldDB" id="A0A918YS79"/>
<feature type="domain" description="Putative Flp pilus-assembly TadG-like N-terminal" evidence="2">
    <location>
        <begin position="25"/>
        <end position="66"/>
    </location>
</feature>
<keyword evidence="4" id="KW-1185">Reference proteome</keyword>
<evidence type="ECO:0000313" key="4">
    <source>
        <dbReference type="Proteomes" id="UP000655443"/>
    </source>
</evidence>
<dbReference type="Pfam" id="PF13400">
    <property type="entry name" value="Tad"/>
    <property type="match status" value="1"/>
</dbReference>
<gene>
    <name evidence="3" type="ORF">GCM10010339_87070</name>
</gene>
<accession>A0A918YS79</accession>
<dbReference type="RefSeq" id="WP_229882441.1">
    <property type="nucleotide sequence ID" value="NZ_BMVG01000054.1"/>
</dbReference>
<dbReference type="Proteomes" id="UP000655443">
    <property type="component" value="Unassembled WGS sequence"/>
</dbReference>
<evidence type="ECO:0000313" key="3">
    <source>
        <dbReference type="EMBL" id="GHE14772.1"/>
    </source>
</evidence>
<name>A0A918YS79_9ACTN</name>
<sequence>MIARWRRAAALRTEQDDRGQLELFYAGIVIIAFLVIGLVIDGGAALDADSRADYLAQEAARAGAQQIDAGQAITGEAIVVDPDAAQAAARSYLAARGVDGEVSVAADGQTLSVTVHDTYRPYFASLVGFAHIPVTGHGTATLLHQAGG</sequence>
<feature type="transmembrane region" description="Helical" evidence="1">
    <location>
        <begin position="21"/>
        <end position="40"/>
    </location>
</feature>
<evidence type="ECO:0000259" key="2">
    <source>
        <dbReference type="Pfam" id="PF13400"/>
    </source>
</evidence>